<sequence>MIFRTRFAPSPTGPLHLGHAYSALLAHDHARRTPGGQFLLRIDDIDQSRARKEWEQQIYQDLAWLGITWDAPPRRESDHLAEYQAALQCLADRGLIYPCSCSRRDIREAASAPQERTPRQGPDGLIYPGICRGRAMSDMRESDAIRLDMRKAIDSLSALPSFREIGDLHKGTHALTTNTLCCGIGDAVLARPQMGASYHLSVVVDDAAQRITHAIRGADLFAATALHRLLAALLDVASPVYLHHDLIRDAAGKRLAKRDDARAIRLYRSEGATPEDIRRMVGLPPA</sequence>
<dbReference type="InterPro" id="IPR049940">
    <property type="entry name" value="GluQ/Sye"/>
</dbReference>
<proteinExistence type="inferred from homology"/>
<accession>A0A2T8HX58</accession>
<evidence type="ECO:0000259" key="8">
    <source>
        <dbReference type="Pfam" id="PF00749"/>
    </source>
</evidence>
<dbReference type="Pfam" id="PF00749">
    <property type="entry name" value="tRNA-synt_1c"/>
    <property type="match status" value="1"/>
</dbReference>
<dbReference type="PANTHER" id="PTHR43311">
    <property type="entry name" value="GLUTAMATE--TRNA LIGASE"/>
    <property type="match status" value="1"/>
</dbReference>
<keyword evidence="3 7" id="KW-0547">Nucleotide-binding</keyword>
<evidence type="ECO:0000313" key="10">
    <source>
        <dbReference type="Proteomes" id="UP000245911"/>
    </source>
</evidence>
<dbReference type="GO" id="GO:0005829">
    <property type="term" value="C:cytosol"/>
    <property type="evidence" value="ECO:0007669"/>
    <property type="project" value="TreeGrafter"/>
</dbReference>
<keyword evidence="2" id="KW-0479">Metal-binding</keyword>
<keyword evidence="6 7" id="KW-0030">Aminoacyl-tRNA synthetase</keyword>
<reference evidence="9 10" key="1">
    <citation type="submission" date="2018-04" db="EMBL/GenBank/DDBJ databases">
        <title>Pararhodobacter oceanense sp. nov., isolated from marine intertidal sediment.</title>
        <authorList>
            <person name="Wang X.-L."/>
            <person name="Du Z.-J."/>
        </authorList>
    </citation>
    <scope>NUCLEOTIDE SEQUENCE [LARGE SCALE GENOMIC DNA]</scope>
    <source>
        <strain evidence="9 10">AM505</strain>
    </source>
</reference>
<protein>
    <submittedName>
        <fullName evidence="9">tRNA glutamyl-Q(34) synthetase GluQRS</fullName>
    </submittedName>
</protein>
<keyword evidence="1 7" id="KW-0436">Ligase</keyword>
<organism evidence="9 10">
    <name type="scientific">Pararhodobacter oceanensis</name>
    <dbReference type="NCBI Taxonomy" id="2172121"/>
    <lineage>
        <taxon>Bacteria</taxon>
        <taxon>Pseudomonadati</taxon>
        <taxon>Pseudomonadota</taxon>
        <taxon>Alphaproteobacteria</taxon>
        <taxon>Rhodobacterales</taxon>
        <taxon>Paracoccaceae</taxon>
        <taxon>Pararhodobacter</taxon>
    </lineage>
</organism>
<dbReference type="InterPro" id="IPR000924">
    <property type="entry name" value="Glu/Gln-tRNA-synth"/>
</dbReference>
<comment type="similarity">
    <text evidence="7">Belongs to the class-I aminoacyl-tRNA synthetase family.</text>
</comment>
<evidence type="ECO:0000256" key="3">
    <source>
        <dbReference type="ARBA" id="ARBA00022741"/>
    </source>
</evidence>
<feature type="domain" description="Glutamyl/glutaminyl-tRNA synthetase class Ib catalytic" evidence="8">
    <location>
        <begin position="4"/>
        <end position="281"/>
    </location>
</feature>
<dbReference type="PROSITE" id="PS00178">
    <property type="entry name" value="AA_TRNA_LIGASE_I"/>
    <property type="match status" value="1"/>
</dbReference>
<dbReference type="GO" id="GO:0004818">
    <property type="term" value="F:glutamate-tRNA ligase activity"/>
    <property type="evidence" value="ECO:0007669"/>
    <property type="project" value="TreeGrafter"/>
</dbReference>
<dbReference type="Gene3D" id="3.40.50.620">
    <property type="entry name" value="HUPs"/>
    <property type="match status" value="1"/>
</dbReference>
<evidence type="ECO:0000256" key="2">
    <source>
        <dbReference type="ARBA" id="ARBA00022723"/>
    </source>
</evidence>
<dbReference type="PRINTS" id="PR00987">
    <property type="entry name" value="TRNASYNTHGLU"/>
</dbReference>
<comment type="caution">
    <text evidence="9">The sequence shown here is derived from an EMBL/GenBank/DDBJ whole genome shotgun (WGS) entry which is preliminary data.</text>
</comment>
<dbReference type="NCBIfam" id="NF004315">
    <property type="entry name" value="PRK05710.1-4"/>
    <property type="match status" value="1"/>
</dbReference>
<dbReference type="PANTHER" id="PTHR43311:SF1">
    <property type="entry name" value="GLUTAMYL-Q TRNA(ASP) SYNTHETASE"/>
    <property type="match status" value="1"/>
</dbReference>
<dbReference type="Proteomes" id="UP000245911">
    <property type="component" value="Unassembled WGS sequence"/>
</dbReference>
<keyword evidence="7" id="KW-0648">Protein biosynthesis</keyword>
<evidence type="ECO:0000256" key="1">
    <source>
        <dbReference type="ARBA" id="ARBA00022598"/>
    </source>
</evidence>
<dbReference type="InterPro" id="IPR020058">
    <property type="entry name" value="Glu/Gln-tRNA-synth_Ib_cat-dom"/>
</dbReference>
<evidence type="ECO:0000256" key="6">
    <source>
        <dbReference type="ARBA" id="ARBA00023146"/>
    </source>
</evidence>
<name>A0A2T8HX58_9RHOB</name>
<evidence type="ECO:0000256" key="5">
    <source>
        <dbReference type="ARBA" id="ARBA00022840"/>
    </source>
</evidence>
<keyword evidence="5 7" id="KW-0067">ATP-binding</keyword>
<keyword evidence="10" id="KW-1185">Reference proteome</keyword>
<dbReference type="InterPro" id="IPR001412">
    <property type="entry name" value="aa-tRNA-synth_I_CS"/>
</dbReference>
<dbReference type="OrthoDB" id="9807503at2"/>
<dbReference type="EMBL" id="QDKM01000002">
    <property type="protein sequence ID" value="PVH29942.1"/>
    <property type="molecule type" value="Genomic_DNA"/>
</dbReference>
<keyword evidence="4" id="KW-0862">Zinc</keyword>
<gene>
    <name evidence="9" type="ORF">DDE20_07565</name>
</gene>
<dbReference type="GO" id="GO:0005524">
    <property type="term" value="F:ATP binding"/>
    <property type="evidence" value="ECO:0007669"/>
    <property type="project" value="UniProtKB-KW"/>
</dbReference>
<dbReference type="AlphaFoldDB" id="A0A2T8HX58"/>
<dbReference type="GO" id="GO:0006424">
    <property type="term" value="P:glutamyl-tRNA aminoacylation"/>
    <property type="evidence" value="ECO:0007669"/>
    <property type="project" value="TreeGrafter"/>
</dbReference>
<evidence type="ECO:0000256" key="7">
    <source>
        <dbReference type="RuleBase" id="RU363037"/>
    </source>
</evidence>
<evidence type="ECO:0000313" key="9">
    <source>
        <dbReference type="EMBL" id="PVH29942.1"/>
    </source>
</evidence>
<evidence type="ECO:0000256" key="4">
    <source>
        <dbReference type="ARBA" id="ARBA00022833"/>
    </source>
</evidence>
<dbReference type="InterPro" id="IPR014729">
    <property type="entry name" value="Rossmann-like_a/b/a_fold"/>
</dbReference>
<dbReference type="SUPFAM" id="SSF52374">
    <property type="entry name" value="Nucleotidylyl transferase"/>
    <property type="match status" value="1"/>
</dbReference>
<dbReference type="RefSeq" id="WP_116557831.1">
    <property type="nucleotide sequence ID" value="NZ_QDKM01000002.1"/>
</dbReference>